<comment type="caution">
    <text evidence="4">The sequence shown here is derived from an EMBL/GenBank/DDBJ whole genome shotgun (WGS) entry which is preliminary data.</text>
</comment>
<feature type="domain" description="Peptide-N-glycosidase F N-terminal" evidence="3">
    <location>
        <begin position="28"/>
        <end position="176"/>
    </location>
</feature>
<accession>A0ABU7I4X1</accession>
<sequence>MKNYFFTCLALCLISASSLKASERDSLRLTVFDNIVYYDGYAQLVPLKVQEGIYRSNTSYTRKLNDREIALLTNEDVNMQVDLKAACDNYDRIANVALLLIEKGKNYPAVTKRIEIGRYITPFMDMNKQPNVRPYVWDASAIGKIVGNKSFADQYDFYIQMNVFGVPYAAQKQVKGCEGRNDVFIGNLYFDVKASQKKSKAVYQLIPIAYSDSLNNYKATDSLGKTTRTYTFKAEKNLKDVEFFIISSNHGANKNGEEYNRRVHYVYLDNVLQLKYIPGENTCEPYRQYNTQSNGIYGKTPKTDEQWQKFSNWCPGAVIPLRKIKLDQLKKGEHCLQIVVPDAKFENKEGYIPFSAYALGR</sequence>
<dbReference type="InterPro" id="IPR014784">
    <property type="entry name" value="Cu2_ascorb_mOase-like_C"/>
</dbReference>
<organism evidence="4 5">
    <name type="scientific">Pedobacter albus</name>
    <dbReference type="NCBI Taxonomy" id="3113905"/>
    <lineage>
        <taxon>Bacteria</taxon>
        <taxon>Pseudomonadati</taxon>
        <taxon>Bacteroidota</taxon>
        <taxon>Sphingobacteriia</taxon>
        <taxon>Sphingobacteriales</taxon>
        <taxon>Sphingobacteriaceae</taxon>
        <taxon>Pedobacter</taxon>
    </lineage>
</organism>
<gene>
    <name evidence="4" type="ORF">VRU48_04630</name>
</gene>
<dbReference type="SMART" id="SM01290">
    <property type="entry name" value="N-glycanase_N"/>
    <property type="match status" value="1"/>
</dbReference>
<evidence type="ECO:0000313" key="5">
    <source>
        <dbReference type="Proteomes" id="UP001336835"/>
    </source>
</evidence>
<dbReference type="InterPro" id="IPR008977">
    <property type="entry name" value="PHM/PNGase_F_dom_sf"/>
</dbReference>
<feature type="signal peptide" evidence="2">
    <location>
        <begin position="1"/>
        <end position="21"/>
    </location>
</feature>
<feature type="chain" id="PRO_5045925783" evidence="2">
    <location>
        <begin position="22"/>
        <end position="361"/>
    </location>
</feature>
<dbReference type="InterPro" id="IPR015197">
    <property type="entry name" value="PngaseF_C"/>
</dbReference>
<proteinExistence type="predicted"/>
<dbReference type="Gene3D" id="2.60.120.230">
    <property type="match status" value="2"/>
</dbReference>
<keyword evidence="2" id="KW-0732">Signal</keyword>
<keyword evidence="5" id="KW-1185">Reference proteome</keyword>
<dbReference type="Pfam" id="PF09113">
    <property type="entry name" value="N-glycanase_C"/>
    <property type="match status" value="1"/>
</dbReference>
<evidence type="ECO:0000256" key="2">
    <source>
        <dbReference type="SAM" id="SignalP"/>
    </source>
</evidence>
<evidence type="ECO:0000313" key="4">
    <source>
        <dbReference type="EMBL" id="MEE1944381.1"/>
    </source>
</evidence>
<dbReference type="Pfam" id="PF09112">
    <property type="entry name" value="N-glycanase_N"/>
    <property type="match status" value="1"/>
</dbReference>
<dbReference type="InterPro" id="IPR015196">
    <property type="entry name" value="PngaseF_N"/>
</dbReference>
<dbReference type="SUPFAM" id="SSF49742">
    <property type="entry name" value="PHM/PNGase F"/>
    <property type="match status" value="1"/>
</dbReference>
<reference evidence="4 5" key="1">
    <citation type="submission" date="2024-01" db="EMBL/GenBank/DDBJ databases">
        <title>Pedobacter sp. nov., isolated from fresh soil.</title>
        <authorList>
            <person name="Le N.T.T."/>
        </authorList>
    </citation>
    <scope>NUCLEOTIDE SEQUENCE [LARGE SCALE GENOMIC DNA]</scope>
    <source>
        <strain evidence="4 5">KR3-3</strain>
    </source>
</reference>
<name>A0ABU7I4X1_9SPHI</name>
<keyword evidence="1" id="KW-1015">Disulfide bond</keyword>
<dbReference type="RefSeq" id="WP_330106754.1">
    <property type="nucleotide sequence ID" value="NZ_JAZDQT010000001.1"/>
</dbReference>
<protein>
    <submittedName>
        <fullName evidence="4">Peptide-N-glycosidase F-related protein</fullName>
    </submittedName>
</protein>
<dbReference type="Proteomes" id="UP001336835">
    <property type="component" value="Unassembled WGS sequence"/>
</dbReference>
<evidence type="ECO:0000259" key="3">
    <source>
        <dbReference type="SMART" id="SM01290"/>
    </source>
</evidence>
<evidence type="ECO:0000256" key="1">
    <source>
        <dbReference type="ARBA" id="ARBA00023157"/>
    </source>
</evidence>
<dbReference type="EMBL" id="JAZDQT010000001">
    <property type="protein sequence ID" value="MEE1944381.1"/>
    <property type="molecule type" value="Genomic_DNA"/>
</dbReference>